<gene>
    <name evidence="1" type="ORF">HPB50_006192</name>
</gene>
<protein>
    <submittedName>
        <fullName evidence="1">Uncharacterized protein</fullName>
    </submittedName>
</protein>
<comment type="caution">
    <text evidence="1">The sequence shown here is derived from an EMBL/GenBank/DDBJ whole genome shotgun (WGS) entry which is preliminary data.</text>
</comment>
<reference evidence="1" key="1">
    <citation type="submission" date="2020-05" db="EMBL/GenBank/DDBJ databases">
        <title>Large-scale comparative analyses of tick genomes elucidate their genetic diversity and vector capacities.</title>
        <authorList>
            <person name="Jia N."/>
            <person name="Wang J."/>
            <person name="Shi W."/>
            <person name="Du L."/>
            <person name="Sun Y."/>
            <person name="Zhan W."/>
            <person name="Jiang J."/>
            <person name="Wang Q."/>
            <person name="Zhang B."/>
            <person name="Ji P."/>
            <person name="Sakyi L.B."/>
            <person name="Cui X."/>
            <person name="Yuan T."/>
            <person name="Jiang B."/>
            <person name="Yang W."/>
            <person name="Lam T.T.-Y."/>
            <person name="Chang Q."/>
            <person name="Ding S."/>
            <person name="Wang X."/>
            <person name="Zhu J."/>
            <person name="Ruan X."/>
            <person name="Zhao L."/>
            <person name="Wei J."/>
            <person name="Que T."/>
            <person name="Du C."/>
            <person name="Cheng J."/>
            <person name="Dai P."/>
            <person name="Han X."/>
            <person name="Huang E."/>
            <person name="Gao Y."/>
            <person name="Liu J."/>
            <person name="Shao H."/>
            <person name="Ye R."/>
            <person name="Li L."/>
            <person name="Wei W."/>
            <person name="Wang X."/>
            <person name="Wang C."/>
            <person name="Yang T."/>
            <person name="Huo Q."/>
            <person name="Li W."/>
            <person name="Guo W."/>
            <person name="Chen H."/>
            <person name="Zhou L."/>
            <person name="Ni X."/>
            <person name="Tian J."/>
            <person name="Zhou Y."/>
            <person name="Sheng Y."/>
            <person name="Liu T."/>
            <person name="Pan Y."/>
            <person name="Xia L."/>
            <person name="Li J."/>
            <person name="Zhao F."/>
            <person name="Cao W."/>
        </authorList>
    </citation>
    <scope>NUCLEOTIDE SEQUENCE</scope>
    <source>
        <strain evidence="1">Hyas-2018</strain>
    </source>
</reference>
<dbReference type="EMBL" id="CM023487">
    <property type="protein sequence ID" value="KAH6925500.1"/>
    <property type="molecule type" value="Genomic_DNA"/>
</dbReference>
<proteinExistence type="predicted"/>
<evidence type="ECO:0000313" key="1">
    <source>
        <dbReference type="EMBL" id="KAH6925500.1"/>
    </source>
</evidence>
<keyword evidence="2" id="KW-1185">Reference proteome</keyword>
<sequence>MKRVRAKLRLLSDSAYSGSGDIHALRVTISRSAADKLSLCESSNDDRGTLAIVAPENVALTCPGLFVDYAIVDDHEVPSSAASRSAVVIFVTREFLKRRRGWGDGQAVDVLCGVRCPRLTKVSLLARNADAYAKLNSSSLWEVLGGGVGSDGVLCRMDDSLATFPGDTVLVVDCEPTRQGLIVPETQVLASRA</sequence>
<dbReference type="Proteomes" id="UP000821845">
    <property type="component" value="Chromosome 7"/>
</dbReference>
<evidence type="ECO:0000313" key="2">
    <source>
        <dbReference type="Proteomes" id="UP000821845"/>
    </source>
</evidence>
<accession>A0ACB7RSX7</accession>
<name>A0ACB7RSX7_HYAAI</name>
<organism evidence="1 2">
    <name type="scientific">Hyalomma asiaticum</name>
    <name type="common">Tick</name>
    <dbReference type="NCBI Taxonomy" id="266040"/>
    <lineage>
        <taxon>Eukaryota</taxon>
        <taxon>Metazoa</taxon>
        <taxon>Ecdysozoa</taxon>
        <taxon>Arthropoda</taxon>
        <taxon>Chelicerata</taxon>
        <taxon>Arachnida</taxon>
        <taxon>Acari</taxon>
        <taxon>Parasitiformes</taxon>
        <taxon>Ixodida</taxon>
        <taxon>Ixodoidea</taxon>
        <taxon>Ixodidae</taxon>
        <taxon>Hyalomminae</taxon>
        <taxon>Hyalomma</taxon>
    </lineage>
</organism>